<dbReference type="InterPro" id="IPR000926">
    <property type="entry name" value="RibA"/>
</dbReference>
<dbReference type="InParanoid" id="A0A1Z5TF53"/>
<feature type="domain" description="GTP cyclohydrolase N-terminal" evidence="8">
    <location>
        <begin position="106"/>
        <end position="297"/>
    </location>
</feature>
<dbReference type="AlphaFoldDB" id="A0A1Z5TF53"/>
<accession>A0A1Z5TF53</accession>
<dbReference type="VEuPathDB" id="FungiDB:BTJ68_04204"/>
<evidence type="ECO:0000256" key="3">
    <source>
        <dbReference type="ARBA" id="ARBA00022801"/>
    </source>
</evidence>
<evidence type="ECO:0000259" key="6">
    <source>
        <dbReference type="Pfam" id="PF00925"/>
    </source>
</evidence>
<dbReference type="InterPro" id="IPR032677">
    <property type="entry name" value="GTP_cyclohydro_II"/>
</dbReference>
<dbReference type="PANTHER" id="PTHR47259:SF2">
    <property type="entry name" value="URACIL-REGULATED PROTEIN 1"/>
    <property type="match status" value="1"/>
</dbReference>
<gene>
    <name evidence="9" type="ORF">BTJ68_04204</name>
</gene>
<organism evidence="9 10">
    <name type="scientific">Hortaea werneckii EXF-2000</name>
    <dbReference type="NCBI Taxonomy" id="1157616"/>
    <lineage>
        <taxon>Eukaryota</taxon>
        <taxon>Fungi</taxon>
        <taxon>Dikarya</taxon>
        <taxon>Ascomycota</taxon>
        <taxon>Pezizomycotina</taxon>
        <taxon>Dothideomycetes</taxon>
        <taxon>Dothideomycetidae</taxon>
        <taxon>Mycosphaerellales</taxon>
        <taxon>Teratosphaeriaceae</taxon>
        <taxon>Hortaea</taxon>
    </lineage>
</organism>
<comment type="caution">
    <text evidence="9">The sequence shown here is derived from an EMBL/GenBank/DDBJ whole genome shotgun (WGS) entry which is preliminary data.</text>
</comment>
<feature type="domain" description="Aminoglycoside phosphotransferase" evidence="7">
    <location>
        <begin position="623"/>
        <end position="889"/>
    </location>
</feature>
<dbReference type="NCBIfam" id="NF005536">
    <property type="entry name" value="PRK07198.1"/>
    <property type="match status" value="1"/>
</dbReference>
<dbReference type="InterPro" id="IPR011009">
    <property type="entry name" value="Kinase-like_dom_sf"/>
</dbReference>
<evidence type="ECO:0000313" key="10">
    <source>
        <dbReference type="Proteomes" id="UP000194280"/>
    </source>
</evidence>
<evidence type="ECO:0000259" key="7">
    <source>
        <dbReference type="Pfam" id="PF01636"/>
    </source>
</evidence>
<dbReference type="SUPFAM" id="SSF56112">
    <property type="entry name" value="Protein kinase-like (PK-like)"/>
    <property type="match status" value="1"/>
</dbReference>
<dbReference type="Proteomes" id="UP000194280">
    <property type="component" value="Unassembled WGS sequence"/>
</dbReference>
<reference evidence="9 10" key="1">
    <citation type="submission" date="2017-01" db="EMBL/GenBank/DDBJ databases">
        <title>The recent genome duplication of the halophilic yeast Hortaea werneckii: insights from long-read sequencing.</title>
        <authorList>
            <person name="Sinha S."/>
            <person name="Flibotte S."/>
            <person name="Neira M."/>
            <person name="Lenassi M."/>
            <person name="Gostincar C."/>
            <person name="Stajich J.E."/>
            <person name="Nislow C.E."/>
        </authorList>
    </citation>
    <scope>NUCLEOTIDE SEQUENCE [LARGE SCALE GENOMIC DNA]</scope>
    <source>
        <strain evidence="9 10">EXF-2000</strain>
    </source>
</reference>
<evidence type="ECO:0008006" key="11">
    <source>
        <dbReference type="Google" id="ProtNLM"/>
    </source>
</evidence>
<dbReference type="CDD" id="cd00641">
    <property type="entry name" value="GTP_cyclohydro2"/>
    <property type="match status" value="1"/>
</dbReference>
<dbReference type="SUPFAM" id="SSF142695">
    <property type="entry name" value="RibA-like"/>
    <property type="match status" value="1"/>
</dbReference>
<feature type="region of interest" description="Disordered" evidence="5">
    <location>
        <begin position="53"/>
        <end position="100"/>
    </location>
</feature>
<keyword evidence="2" id="KW-0547">Nucleotide-binding</keyword>
<sequence length="1080" mass="120402">MSGSSDDSNALLQEILDTLKSLKQDHSQLSSAVDAINGRVNVLAGVKQSHEGIAHDASYPSPKVGASSPRVPPRSRNSVSSFDGKEPNGQAHTASSPARSSALTSKIILTSYPGQAGVDPLPMEWGAKDPEKRGPVVVSRAPSTIKRRNAIGAHGGSYSIYYALGVASHQVTTDHKPDFTNTEPAAKLGPFASWGDPKKIVAMDPYGHLAPWLYKDHMQNEGLEIRPSIAVTKAHMRLPELEDSVRKGRLVPDGKICLNDSGELAVTKIAVEPVWYLPGVAERFGVDEGTLRRSLFEYTGGSYPELITRGDVKLFLPPIGGLTVYCFGDPAKMSDPNVRLALRVHDECNGSDVFGSDICTCRPYLIFGIEEAVKEAQNGGSGVVIYFRKEGRALGEVTKYLVYNARKRGSDKASEYFKRTENIAGVKDMRFQALMPDILHWLGITKIDRMLSMSDMKHDAIVEQGIPIHERVPIPDEMIPEDSRVEIDAKIFAGYFSSGRVITAEELDQVHGRAWEDVDLSKWDTQSKREAQASPSFYPAAPNAIRTSALNFSTAQNLCPERNGSDNNDFYLYTSGRWLWDEESRLQERYKEFNVPGLKSLAAKACGAQSCISMVKLAEGGFNKVFRLDMDNGEVVMARMPTPIVGPISKVLASEVATMGFTRNVLNIPVPKVIAWDGETANAAGCEFILMEEARGKPLAAVWPGMELDEKFKIVKEVVQIQKKLQSVTFSKYGSLYYKSDAARYSTSIDIDGSLPPSAKMYAEDRFVVGPLAEGSFWEPKHANLAIDRGPWSSAQGYLRAISQRERLKYAPEGLPADPQDDFGSLDSPQARLSLLHKFEAVSAYLPPSQQSLNRGTLFHWDLRAANLFVKDGRITSLIDWQDAWIAPLFMQERRPQLLEYDGEIMLRLPGHFEMIENKAEKAKVQTQVERSILSWYYHRVVRERLPALQELFDLPLARVRRETVLLASDIWECETIPLRECLYQLQRQWDKLNTNVACPIHFSSQGIEAHEEASSDWNDRAKFWASLSGFVSQDGYTSLEDYEEARKLFKELREEGLQSLSGKELAEFEDQSKWVERLG</sequence>
<dbReference type="InterPro" id="IPR022163">
    <property type="entry name" value="GTP_CH_N"/>
</dbReference>
<dbReference type="InterPro" id="IPR002575">
    <property type="entry name" value="Aminoglycoside_PTrfase"/>
</dbReference>
<dbReference type="Pfam" id="PF00925">
    <property type="entry name" value="GTP_cyclohydro2"/>
    <property type="match status" value="1"/>
</dbReference>
<evidence type="ECO:0000256" key="2">
    <source>
        <dbReference type="ARBA" id="ARBA00022741"/>
    </source>
</evidence>
<dbReference type="Gene3D" id="3.40.50.10990">
    <property type="entry name" value="GTP cyclohydrolase II"/>
    <property type="match status" value="1"/>
</dbReference>
<name>A0A1Z5TF53_HORWE</name>
<evidence type="ECO:0000313" key="9">
    <source>
        <dbReference type="EMBL" id="OTA34654.1"/>
    </source>
</evidence>
<evidence type="ECO:0000256" key="5">
    <source>
        <dbReference type="SAM" id="MobiDB-lite"/>
    </source>
</evidence>
<comment type="similarity">
    <text evidence="1">Belongs to the GTP cyclohydrolase II family.</text>
</comment>
<evidence type="ECO:0000256" key="1">
    <source>
        <dbReference type="ARBA" id="ARBA00008131"/>
    </source>
</evidence>
<dbReference type="OrthoDB" id="57939at2759"/>
<protein>
    <recommendedName>
        <fullName evidence="11">Aminoglycoside phosphotransferase domain-containing protein</fullName>
    </recommendedName>
</protein>
<keyword evidence="10" id="KW-1185">Reference proteome</keyword>
<evidence type="ECO:0000256" key="4">
    <source>
        <dbReference type="ARBA" id="ARBA00023134"/>
    </source>
</evidence>
<dbReference type="GO" id="GO:0005525">
    <property type="term" value="F:GTP binding"/>
    <property type="evidence" value="ECO:0007669"/>
    <property type="project" value="UniProtKB-KW"/>
</dbReference>
<feature type="compositionally biased region" description="Polar residues" evidence="5">
    <location>
        <begin position="90"/>
        <end position="100"/>
    </location>
</feature>
<dbReference type="PANTHER" id="PTHR47259">
    <property type="match status" value="1"/>
</dbReference>
<dbReference type="STRING" id="1157616.A0A1Z5TF53"/>
<keyword evidence="4" id="KW-0342">GTP-binding</keyword>
<dbReference type="Pfam" id="PF12471">
    <property type="entry name" value="GTP_CH_N"/>
    <property type="match status" value="1"/>
</dbReference>
<dbReference type="InterPro" id="IPR036144">
    <property type="entry name" value="RibA-like_sf"/>
</dbReference>
<keyword evidence="3" id="KW-0378">Hydrolase</keyword>
<dbReference type="GO" id="GO:0003935">
    <property type="term" value="F:GTP cyclohydrolase II activity"/>
    <property type="evidence" value="ECO:0007669"/>
    <property type="project" value="InterPro"/>
</dbReference>
<proteinExistence type="inferred from homology"/>
<feature type="domain" description="GTP cyclohydrolase II" evidence="6">
    <location>
        <begin position="339"/>
        <end position="473"/>
    </location>
</feature>
<evidence type="ECO:0000259" key="8">
    <source>
        <dbReference type="Pfam" id="PF12471"/>
    </source>
</evidence>
<dbReference type="GO" id="GO:0009231">
    <property type="term" value="P:riboflavin biosynthetic process"/>
    <property type="evidence" value="ECO:0007669"/>
    <property type="project" value="InterPro"/>
</dbReference>
<dbReference type="Gene3D" id="3.90.1200.10">
    <property type="match status" value="1"/>
</dbReference>
<dbReference type="EMBL" id="MUNK01000056">
    <property type="protein sequence ID" value="OTA34654.1"/>
    <property type="molecule type" value="Genomic_DNA"/>
</dbReference>
<dbReference type="Pfam" id="PF01636">
    <property type="entry name" value="APH"/>
    <property type="match status" value="1"/>
</dbReference>